<comment type="caution">
    <text evidence="4">The sequence shown here is derived from an EMBL/GenBank/DDBJ whole genome shotgun (WGS) entry which is preliminary data.</text>
</comment>
<dbReference type="InterPro" id="IPR051448">
    <property type="entry name" value="CdaR-like_regulators"/>
</dbReference>
<dbReference type="Pfam" id="PF13556">
    <property type="entry name" value="HTH_30"/>
    <property type="match status" value="1"/>
</dbReference>
<name>A0ABW2C6R7_9PSEU</name>
<proteinExistence type="predicted"/>
<evidence type="ECO:0000259" key="3">
    <source>
        <dbReference type="Pfam" id="PF25906"/>
    </source>
</evidence>
<dbReference type="InterPro" id="IPR025736">
    <property type="entry name" value="PucR_C-HTH_dom"/>
</dbReference>
<dbReference type="Proteomes" id="UP001596337">
    <property type="component" value="Unassembled WGS sequence"/>
</dbReference>
<sequence>MRSTEPSSDRGNSVAHNGSGHTSTLQVVENEAAKLVKSLPREHVAKFLPTVGQLTADMITEIQQAVPAYARPLEGYFGTIMRSGVEQAVRRMLDTVGIGGNPSRDWANLYRKIGKVEFHEGRSLDSLQTAYRVGGRVAWRHIADWGMRHHLPMRTLTVLAEAIFVYIDEISALSIEGYTHAQSQSELVKDRRRRRLSQALLNPARTAHESLTTLADKAGWSLRDEVAVVALEPADDMQELPVPDLPDDVLMDLDGPSPCLITAQPAQHLADLAPQLGDRRAAVGPMVAIGDAATSLRLARRCLDLVLRGVIEDNPLTWSEDHIATLCLLGDEFLISELRSRTLAPLARLTSKQRHRTAQTTLAWLETRGSVSDIAQRLGIHPQTVRYRMRQVDSIFGDTLDDPDRRLELEISLRVDQALRGQHPTKAEQCPT</sequence>
<accession>A0ABW2C6R7</accession>
<feature type="region of interest" description="Disordered" evidence="1">
    <location>
        <begin position="1"/>
        <end position="24"/>
    </location>
</feature>
<keyword evidence="5" id="KW-1185">Reference proteome</keyword>
<evidence type="ECO:0000313" key="5">
    <source>
        <dbReference type="Proteomes" id="UP001596337"/>
    </source>
</evidence>
<evidence type="ECO:0000313" key="4">
    <source>
        <dbReference type="EMBL" id="MFC6870786.1"/>
    </source>
</evidence>
<dbReference type="Gene3D" id="1.10.10.2840">
    <property type="entry name" value="PucR C-terminal helix-turn-helix domain"/>
    <property type="match status" value="1"/>
</dbReference>
<reference evidence="5" key="1">
    <citation type="journal article" date="2019" name="Int. J. Syst. Evol. Microbiol.">
        <title>The Global Catalogue of Microorganisms (GCM) 10K type strain sequencing project: providing services to taxonomists for standard genome sequencing and annotation.</title>
        <authorList>
            <consortium name="The Broad Institute Genomics Platform"/>
            <consortium name="The Broad Institute Genome Sequencing Center for Infectious Disease"/>
            <person name="Wu L."/>
            <person name="Ma J."/>
        </authorList>
    </citation>
    <scope>NUCLEOTIDE SEQUENCE [LARGE SCALE GENOMIC DNA]</scope>
    <source>
        <strain evidence="5">KCTC 32255</strain>
    </source>
</reference>
<organism evidence="4 5">
    <name type="scientific">Haloechinothrix salitolerans</name>
    <dbReference type="NCBI Taxonomy" id="926830"/>
    <lineage>
        <taxon>Bacteria</taxon>
        <taxon>Bacillati</taxon>
        <taxon>Actinomycetota</taxon>
        <taxon>Actinomycetes</taxon>
        <taxon>Pseudonocardiales</taxon>
        <taxon>Pseudonocardiaceae</taxon>
        <taxon>Haloechinothrix</taxon>
    </lineage>
</organism>
<feature type="domain" description="PucR-like N-terminal" evidence="3">
    <location>
        <begin position="37"/>
        <end position="201"/>
    </location>
</feature>
<dbReference type="EMBL" id="JBHSXX010000001">
    <property type="protein sequence ID" value="MFC6870786.1"/>
    <property type="molecule type" value="Genomic_DNA"/>
</dbReference>
<dbReference type="Pfam" id="PF25906">
    <property type="entry name" value="PucR-like_N"/>
    <property type="match status" value="1"/>
</dbReference>
<dbReference type="PANTHER" id="PTHR33744:SF1">
    <property type="entry name" value="DNA-BINDING TRANSCRIPTIONAL ACTIVATOR ADER"/>
    <property type="match status" value="1"/>
</dbReference>
<evidence type="ECO:0000256" key="1">
    <source>
        <dbReference type="SAM" id="MobiDB-lite"/>
    </source>
</evidence>
<gene>
    <name evidence="4" type="ORF">ACFQGD_27015</name>
</gene>
<protein>
    <submittedName>
        <fullName evidence="4">Helix-turn-helix domain-containing protein</fullName>
    </submittedName>
</protein>
<dbReference type="InterPro" id="IPR058663">
    <property type="entry name" value="PucR-like_N"/>
</dbReference>
<evidence type="ECO:0000259" key="2">
    <source>
        <dbReference type="Pfam" id="PF13556"/>
    </source>
</evidence>
<feature type="domain" description="PucR C-terminal helix-turn-helix" evidence="2">
    <location>
        <begin position="359"/>
        <end position="415"/>
    </location>
</feature>
<dbReference type="InterPro" id="IPR042070">
    <property type="entry name" value="PucR_C-HTH_sf"/>
</dbReference>
<dbReference type="PANTHER" id="PTHR33744">
    <property type="entry name" value="CARBOHYDRATE DIACID REGULATOR"/>
    <property type="match status" value="1"/>
</dbReference>
<dbReference type="RefSeq" id="WP_390183582.1">
    <property type="nucleotide sequence ID" value="NZ_JBHMBO010000021.1"/>
</dbReference>